<comment type="caution">
    <text evidence="7">The sequence shown here is derived from an EMBL/GenBank/DDBJ whole genome shotgun (WGS) entry which is preliminary data.</text>
</comment>
<reference evidence="7" key="1">
    <citation type="submission" date="2021-11" db="EMBL/GenBank/DDBJ databases">
        <title>BS-T2-15 a new species belonging to the Comamonadaceae family isolated from the soil of a French oak forest.</title>
        <authorList>
            <person name="Mieszkin S."/>
            <person name="Alain K."/>
        </authorList>
    </citation>
    <scope>NUCLEOTIDE SEQUENCE</scope>
    <source>
        <strain evidence="7">BS-T2-15</strain>
    </source>
</reference>
<dbReference type="AlphaFoldDB" id="A0A9X1YJL6"/>
<name>A0A9X1YJL6_9BURK</name>
<proteinExistence type="predicted"/>
<evidence type="ECO:0000259" key="6">
    <source>
        <dbReference type="PROSITE" id="PS50851"/>
    </source>
</evidence>
<dbReference type="InterPro" id="IPR033479">
    <property type="entry name" value="dCache_1"/>
</dbReference>
<sequence>MATYKGITFPDHVAPLARHMHSVNDHREALAALSGTWDTLALLAHLSNLKADMSEVRASFGELTGELLVCLAEEMLALADDTLGHQAQIAVEVLTRNLFERTADIGFLATDSAIVDACIANDAAAFATLRERLHAYAARYTVYRDIVLLAPDGQVLTRLADGFAGRSSSPIVGRALGGQGGYVESCESTDFCDGERALTYAWRVEQGGRAVGVLALVFDLEREAQMIFERLATNDEVLAFVDGSGRVIVSNDAARLPPGHRLGLRDGAAALRLGGVTHLAAQRHGQAYQGYPGPGWSTVALAPVELAFGDDAEAAVAVDFSGENVFSQRLLDVPVRAREIQRRLDRMVWNGRIHQAAESNAFSRSLLEEIASTGRKTKDVFERASSELLTTVASGLLGEARFLAGLSVDVLDRNLYERANDCRWWATSPVLATMDAAAARKTLAHINGLYTVYSNVLLFDTQSVVVAASRDTSVEGRQLTGAWVADCLKLRDPMRYAVSPFEPSDLYGGEGTYVYAAPVLVDGSAVGGVALVFDSTPQFAAMLRAALPSTAGSMAAFCRRDGTMISRTGELPVTLPTNVLSLAPGQQWSGVLAEGGHSFVVGATAGSGYREFKTSDGYDETVVGVVVIPCGQVVERHVAAAPQVANVAGGAEIATFLIGEHLLGVPASDVVECIEVTAAVRVWRGGFAQRHVGFVTWNDMALPLVDIAADVNAAGAPQRHALVLKAGAQWFGLLVSELGPVADMKLTEERGLTGKGDITKLIAQLARSGSVFIPVLSPDAIFGGPAG</sequence>
<evidence type="ECO:0000256" key="2">
    <source>
        <dbReference type="ARBA" id="ARBA00022475"/>
    </source>
</evidence>
<protein>
    <submittedName>
        <fullName evidence="7">Chemotaxis protein CheW</fullName>
    </submittedName>
</protein>
<dbReference type="Pfam" id="PF01584">
    <property type="entry name" value="CheW"/>
    <property type="match status" value="1"/>
</dbReference>
<evidence type="ECO:0000256" key="5">
    <source>
        <dbReference type="ARBA" id="ARBA00023136"/>
    </source>
</evidence>
<dbReference type="Pfam" id="PF02743">
    <property type="entry name" value="dCache_1"/>
    <property type="match status" value="1"/>
</dbReference>
<accession>A0A9X1YJL6</accession>
<evidence type="ECO:0000313" key="8">
    <source>
        <dbReference type="Proteomes" id="UP001139353"/>
    </source>
</evidence>
<evidence type="ECO:0000256" key="3">
    <source>
        <dbReference type="ARBA" id="ARBA00022692"/>
    </source>
</evidence>
<keyword evidence="2" id="KW-1003">Cell membrane</keyword>
<organism evidence="7 8">
    <name type="scientific">Scleromatobacter humisilvae</name>
    <dbReference type="NCBI Taxonomy" id="2897159"/>
    <lineage>
        <taxon>Bacteria</taxon>
        <taxon>Pseudomonadati</taxon>
        <taxon>Pseudomonadota</taxon>
        <taxon>Betaproteobacteria</taxon>
        <taxon>Burkholderiales</taxon>
        <taxon>Sphaerotilaceae</taxon>
        <taxon>Scleromatobacter</taxon>
    </lineage>
</organism>
<keyword evidence="8" id="KW-1185">Reference proteome</keyword>
<dbReference type="PROSITE" id="PS50851">
    <property type="entry name" value="CHEW"/>
    <property type="match status" value="1"/>
</dbReference>
<dbReference type="GO" id="GO:0006935">
    <property type="term" value="P:chemotaxis"/>
    <property type="evidence" value="ECO:0007669"/>
    <property type="project" value="InterPro"/>
</dbReference>
<dbReference type="GO" id="GO:0007165">
    <property type="term" value="P:signal transduction"/>
    <property type="evidence" value="ECO:0007669"/>
    <property type="project" value="InterPro"/>
</dbReference>
<dbReference type="SUPFAM" id="SSF50341">
    <property type="entry name" value="CheW-like"/>
    <property type="match status" value="1"/>
</dbReference>
<gene>
    <name evidence="7" type="ORF">LPC04_07665</name>
</gene>
<dbReference type="EMBL" id="JAJLJH010000001">
    <property type="protein sequence ID" value="MCK9685582.1"/>
    <property type="molecule type" value="Genomic_DNA"/>
</dbReference>
<evidence type="ECO:0000313" key="7">
    <source>
        <dbReference type="EMBL" id="MCK9685582.1"/>
    </source>
</evidence>
<keyword evidence="5" id="KW-0472">Membrane</keyword>
<feature type="domain" description="CheW-like" evidence="6">
    <location>
        <begin position="650"/>
        <end position="787"/>
    </location>
</feature>
<evidence type="ECO:0000256" key="1">
    <source>
        <dbReference type="ARBA" id="ARBA00004651"/>
    </source>
</evidence>
<dbReference type="InterPro" id="IPR002545">
    <property type="entry name" value="CheW-lke_dom"/>
</dbReference>
<comment type="subcellular location">
    <subcellularLocation>
        <location evidence="1">Cell membrane</location>
        <topology evidence="1">Multi-pass membrane protein</topology>
    </subcellularLocation>
</comment>
<dbReference type="GO" id="GO:0005886">
    <property type="term" value="C:plasma membrane"/>
    <property type="evidence" value="ECO:0007669"/>
    <property type="project" value="UniProtKB-SubCell"/>
</dbReference>
<dbReference type="Proteomes" id="UP001139353">
    <property type="component" value="Unassembled WGS sequence"/>
</dbReference>
<evidence type="ECO:0000256" key="4">
    <source>
        <dbReference type="ARBA" id="ARBA00022989"/>
    </source>
</evidence>
<keyword evidence="4" id="KW-1133">Transmembrane helix</keyword>
<dbReference type="InterPro" id="IPR036061">
    <property type="entry name" value="CheW-like_dom_sf"/>
</dbReference>
<dbReference type="RefSeq" id="WP_275681581.1">
    <property type="nucleotide sequence ID" value="NZ_JAJLJH010000001.1"/>
</dbReference>
<keyword evidence="3" id="KW-0812">Transmembrane</keyword>